<dbReference type="PANTHER" id="PTHR39321">
    <property type="entry name" value="NICOTINATE-NUCLEOTIDE ADENYLYLTRANSFERASE-RELATED"/>
    <property type="match status" value="1"/>
</dbReference>
<dbReference type="OrthoDB" id="5295945at2"/>
<evidence type="ECO:0000256" key="2">
    <source>
        <dbReference type="ARBA" id="ARBA00005019"/>
    </source>
</evidence>
<dbReference type="GO" id="GO:0004515">
    <property type="term" value="F:nicotinate-nucleotide adenylyltransferase activity"/>
    <property type="evidence" value="ECO:0007669"/>
    <property type="project" value="UniProtKB-UniRule"/>
</dbReference>
<evidence type="ECO:0000256" key="7">
    <source>
        <dbReference type="ARBA" id="ARBA00022741"/>
    </source>
</evidence>
<evidence type="ECO:0000256" key="5">
    <source>
        <dbReference type="ARBA" id="ARBA00022679"/>
    </source>
</evidence>
<name>F6DLA7_DESRL</name>
<keyword evidence="9 11" id="KW-0520">NAD</keyword>
<dbReference type="EC" id="2.7.7.18" evidence="11"/>
<dbReference type="SUPFAM" id="SSF52374">
    <property type="entry name" value="Nucleotidylyl transferase"/>
    <property type="match status" value="1"/>
</dbReference>
<dbReference type="Pfam" id="PF01467">
    <property type="entry name" value="CTP_transf_like"/>
    <property type="match status" value="1"/>
</dbReference>
<comment type="function">
    <text evidence="1 11">Catalyzes the reversible adenylation of nicotinate mononucleotide (NaMN) to nicotinic acid adenine dinucleotide (NaAD).</text>
</comment>
<dbReference type="InterPro" id="IPR014729">
    <property type="entry name" value="Rossmann-like_a/b/a_fold"/>
</dbReference>
<keyword evidence="8 11" id="KW-0067">ATP-binding</keyword>
<comment type="similarity">
    <text evidence="3 11">Belongs to the NadD family.</text>
</comment>
<dbReference type="Gene3D" id="3.40.50.620">
    <property type="entry name" value="HUPs"/>
    <property type="match status" value="1"/>
</dbReference>
<evidence type="ECO:0000256" key="8">
    <source>
        <dbReference type="ARBA" id="ARBA00022840"/>
    </source>
</evidence>
<dbReference type="Proteomes" id="UP000009234">
    <property type="component" value="Chromosome"/>
</dbReference>
<dbReference type="AlphaFoldDB" id="F6DLA7"/>
<evidence type="ECO:0000313" key="14">
    <source>
        <dbReference type="Proteomes" id="UP000009234"/>
    </source>
</evidence>
<reference evidence="13 14" key="2">
    <citation type="journal article" date="2012" name="Stand. Genomic Sci.">
        <title>Complete genome sequence of the sulfate-reducing firmicute Desulfotomaculum ruminis type strain (DL(T)).</title>
        <authorList>
            <person name="Spring S."/>
            <person name="Visser M."/>
            <person name="Lu M."/>
            <person name="Copeland A."/>
            <person name="Lapidus A."/>
            <person name="Lucas S."/>
            <person name="Cheng J.F."/>
            <person name="Han C."/>
            <person name="Tapia R."/>
            <person name="Goodwin L.A."/>
            <person name="Pitluck S."/>
            <person name="Ivanova N."/>
            <person name="Land M."/>
            <person name="Hauser L."/>
            <person name="Larimer F."/>
            <person name="Rohde M."/>
            <person name="Goker M."/>
            <person name="Detter J.C."/>
            <person name="Kyrpides N.C."/>
            <person name="Woyke T."/>
            <person name="Schaap P.J."/>
            <person name="Plugge C.M."/>
            <person name="Muyzer G."/>
            <person name="Kuever J."/>
            <person name="Pereira I.A."/>
            <person name="Parshina S.N."/>
            <person name="Bernier-Latmani R."/>
            <person name="Stams A.J."/>
            <person name="Klenk H.P."/>
        </authorList>
    </citation>
    <scope>NUCLEOTIDE SEQUENCE [LARGE SCALE GENOMIC DNA]</scope>
    <source>
        <strain evidence="14">ATCC 23193 / DSM 2154 / NCIB 8452 / DL</strain>
    </source>
</reference>
<dbReference type="InterPro" id="IPR004821">
    <property type="entry name" value="Cyt_trans-like"/>
</dbReference>
<evidence type="ECO:0000256" key="9">
    <source>
        <dbReference type="ARBA" id="ARBA00023027"/>
    </source>
</evidence>
<sequence>MNRICIMGGTFDPIHHGHLVVAEEVRQQFNLHKVIFVPAARPPHKTGQRISEPLHRVNMARLATASNRFFEVSTLEVERDGPSYTIDTVKEVKERYGVGEIYFITGADAVLEIITWKKAEELLAMCTFIAATRPGYDLKGLKKNLCSLSGKVLDNIISLEVPALSISSTDIRRRVRENKSIKYLLPESVEEYILSHGIYK</sequence>
<dbReference type="HOGENOM" id="CLU_069765_0_1_9"/>
<dbReference type="UniPathway" id="UPA00253">
    <property type="reaction ID" value="UER00332"/>
</dbReference>
<proteinExistence type="inferred from homology"/>
<dbReference type="STRING" id="696281.Desru_1053"/>
<dbReference type="NCBIfam" id="NF000840">
    <property type="entry name" value="PRK00071.1-3"/>
    <property type="match status" value="1"/>
</dbReference>
<comment type="pathway">
    <text evidence="2 11">Cofactor biosynthesis; NAD(+) biosynthesis; deamido-NAD(+) from nicotinate D-ribonucleotide: step 1/1.</text>
</comment>
<dbReference type="NCBIfam" id="TIGR00125">
    <property type="entry name" value="cyt_tran_rel"/>
    <property type="match status" value="1"/>
</dbReference>
<dbReference type="RefSeq" id="WP_013841099.1">
    <property type="nucleotide sequence ID" value="NC_015589.1"/>
</dbReference>
<organism evidence="13 14">
    <name type="scientific">Desulforamulus ruminis (strain ATCC 23193 / DSM 2154 / NCIMB 8452 / DL)</name>
    <name type="common">Desulfotomaculum ruminis</name>
    <dbReference type="NCBI Taxonomy" id="696281"/>
    <lineage>
        <taxon>Bacteria</taxon>
        <taxon>Bacillati</taxon>
        <taxon>Bacillota</taxon>
        <taxon>Clostridia</taxon>
        <taxon>Eubacteriales</taxon>
        <taxon>Peptococcaceae</taxon>
        <taxon>Desulforamulus</taxon>
    </lineage>
</organism>
<evidence type="ECO:0000256" key="11">
    <source>
        <dbReference type="HAMAP-Rule" id="MF_00244"/>
    </source>
</evidence>
<evidence type="ECO:0000256" key="6">
    <source>
        <dbReference type="ARBA" id="ARBA00022695"/>
    </source>
</evidence>
<evidence type="ECO:0000259" key="12">
    <source>
        <dbReference type="Pfam" id="PF01467"/>
    </source>
</evidence>
<reference evidence="14" key="1">
    <citation type="submission" date="2011-05" db="EMBL/GenBank/DDBJ databases">
        <title>Complete sequence of Desulfotomaculum ruminis DSM 2154.</title>
        <authorList>
            <person name="Lucas S."/>
            <person name="Copeland A."/>
            <person name="Lapidus A."/>
            <person name="Cheng J.-F."/>
            <person name="Goodwin L."/>
            <person name="Pitluck S."/>
            <person name="Lu M."/>
            <person name="Detter J.C."/>
            <person name="Han C."/>
            <person name="Tapia R."/>
            <person name="Land M."/>
            <person name="Hauser L."/>
            <person name="Kyrpides N."/>
            <person name="Ivanova N."/>
            <person name="Mikhailova N."/>
            <person name="Pagani I."/>
            <person name="Stams A.J.M."/>
            <person name="Plugge C.M."/>
            <person name="Muyzer G."/>
            <person name="Kuever J."/>
            <person name="Parshina S.N."/>
            <person name="Ivanova A.E."/>
            <person name="Nazina T.N."/>
            <person name="Brambilla E."/>
            <person name="Spring S."/>
            <person name="Klenk H.-P."/>
            <person name="Woyke T."/>
        </authorList>
    </citation>
    <scope>NUCLEOTIDE SEQUENCE [LARGE SCALE GENOMIC DNA]</scope>
    <source>
        <strain evidence="14">ATCC 23193 / DSM 2154 / NCIB 8452 / DL</strain>
    </source>
</reference>
<protein>
    <recommendedName>
        <fullName evidence="11">Probable nicotinate-nucleotide adenylyltransferase</fullName>
        <ecNumber evidence="11">2.7.7.18</ecNumber>
    </recommendedName>
    <alternativeName>
        <fullName evidence="11">Deamido-NAD(+) diphosphorylase</fullName>
    </alternativeName>
    <alternativeName>
        <fullName evidence="11">Deamido-NAD(+) pyrophosphorylase</fullName>
    </alternativeName>
    <alternativeName>
        <fullName evidence="11">Nicotinate mononucleotide adenylyltransferase</fullName>
        <shortName evidence="11">NaMN adenylyltransferase</shortName>
    </alternativeName>
</protein>
<dbReference type="PANTHER" id="PTHR39321:SF3">
    <property type="entry name" value="PHOSPHOPANTETHEINE ADENYLYLTRANSFERASE"/>
    <property type="match status" value="1"/>
</dbReference>
<dbReference type="HAMAP" id="MF_00244">
    <property type="entry name" value="NaMN_adenylyltr"/>
    <property type="match status" value="1"/>
</dbReference>
<keyword evidence="6 11" id="KW-0548">Nucleotidyltransferase</keyword>
<feature type="domain" description="Cytidyltransferase-like" evidence="12">
    <location>
        <begin position="6"/>
        <end position="174"/>
    </location>
</feature>
<dbReference type="FunFam" id="3.40.50.620:FF:000039">
    <property type="entry name" value="Probable nicotinate-nucleotide adenylyltransferase"/>
    <property type="match status" value="1"/>
</dbReference>
<keyword evidence="4 11" id="KW-0662">Pyridine nucleotide biosynthesis</keyword>
<gene>
    <name evidence="11" type="primary">nadD</name>
    <name evidence="13" type="ordered locus">Desru_1053</name>
</gene>
<dbReference type="GO" id="GO:0009435">
    <property type="term" value="P:NAD+ biosynthetic process"/>
    <property type="evidence" value="ECO:0007669"/>
    <property type="project" value="UniProtKB-UniRule"/>
</dbReference>
<keyword evidence="14" id="KW-1185">Reference proteome</keyword>
<comment type="catalytic activity">
    <reaction evidence="10 11">
        <text>nicotinate beta-D-ribonucleotide + ATP + H(+) = deamido-NAD(+) + diphosphate</text>
        <dbReference type="Rhea" id="RHEA:22860"/>
        <dbReference type="ChEBI" id="CHEBI:15378"/>
        <dbReference type="ChEBI" id="CHEBI:30616"/>
        <dbReference type="ChEBI" id="CHEBI:33019"/>
        <dbReference type="ChEBI" id="CHEBI:57502"/>
        <dbReference type="ChEBI" id="CHEBI:58437"/>
        <dbReference type="EC" id="2.7.7.18"/>
    </reaction>
</comment>
<evidence type="ECO:0000256" key="1">
    <source>
        <dbReference type="ARBA" id="ARBA00002324"/>
    </source>
</evidence>
<dbReference type="InterPro" id="IPR005248">
    <property type="entry name" value="NadD/NMNAT"/>
</dbReference>
<evidence type="ECO:0000256" key="10">
    <source>
        <dbReference type="ARBA" id="ARBA00048721"/>
    </source>
</evidence>
<dbReference type="eggNOG" id="COG1057">
    <property type="taxonomic scope" value="Bacteria"/>
</dbReference>
<dbReference type="KEGG" id="dru:Desru_1053"/>
<evidence type="ECO:0000256" key="4">
    <source>
        <dbReference type="ARBA" id="ARBA00022642"/>
    </source>
</evidence>
<accession>F6DLA7</accession>
<dbReference type="CDD" id="cd02165">
    <property type="entry name" value="NMNAT"/>
    <property type="match status" value="1"/>
</dbReference>
<keyword evidence="7 11" id="KW-0547">Nucleotide-binding</keyword>
<dbReference type="EMBL" id="CP002780">
    <property type="protein sequence ID" value="AEG59328.1"/>
    <property type="molecule type" value="Genomic_DNA"/>
</dbReference>
<dbReference type="GO" id="GO:0005524">
    <property type="term" value="F:ATP binding"/>
    <property type="evidence" value="ECO:0007669"/>
    <property type="project" value="UniProtKB-KW"/>
</dbReference>
<evidence type="ECO:0000313" key="13">
    <source>
        <dbReference type="EMBL" id="AEG59328.1"/>
    </source>
</evidence>
<evidence type="ECO:0000256" key="3">
    <source>
        <dbReference type="ARBA" id="ARBA00009014"/>
    </source>
</evidence>
<keyword evidence="5 11" id="KW-0808">Transferase</keyword>
<dbReference type="NCBIfam" id="TIGR00482">
    <property type="entry name" value="nicotinate (nicotinamide) nucleotide adenylyltransferase"/>
    <property type="match status" value="1"/>
</dbReference>